<evidence type="ECO:0000256" key="2">
    <source>
        <dbReference type="ARBA" id="ARBA00022853"/>
    </source>
</evidence>
<keyword evidence="7" id="KW-0175">Coiled coil</keyword>
<dbReference type="InterPro" id="IPR007526">
    <property type="entry name" value="SWIRM"/>
</dbReference>
<dbReference type="GO" id="GO:0006355">
    <property type="term" value="P:regulation of DNA-templated transcription"/>
    <property type="evidence" value="ECO:0007669"/>
    <property type="project" value="UniProtKB-ARBA"/>
</dbReference>
<evidence type="ECO:0000313" key="13">
    <source>
        <dbReference type="Ensembl" id="ENSMUNP00000025014.1"/>
    </source>
</evidence>
<feature type="coiled-coil region" evidence="7">
    <location>
        <begin position="808"/>
        <end position="839"/>
    </location>
</feature>
<dbReference type="InterPro" id="IPR017884">
    <property type="entry name" value="SANT_dom"/>
</dbReference>
<evidence type="ECO:0000259" key="9">
    <source>
        <dbReference type="PROSITE" id="PS50090"/>
    </source>
</evidence>
<feature type="region of interest" description="Disordered" evidence="8">
    <location>
        <begin position="275"/>
        <end position="304"/>
    </location>
</feature>
<dbReference type="GO" id="GO:0006325">
    <property type="term" value="P:chromatin organization"/>
    <property type="evidence" value="ECO:0007669"/>
    <property type="project" value="UniProtKB-KW"/>
</dbReference>
<sequence length="958" mass="108431">MAALSVARRKDGGPTGKFWESPETVSQLDSVRVWLGKHYKKYVQADAPTNKTLAGLVVQLLQFQEDAFGKHVTNPAFTKLPVSICVNPLLLPQRRFDLQNPSRMDRNVEMFMNIEKTLVQNNCLSRPTIYLIPDIELKLANKLKDIVKRHQGTVTEEKSKATHHVYPSPTSMDDDEWLRPVMKKDKQVLVHWGFFPDSYDTWVHANEIDAEIEDPPIPEKPWKVHAKWILDTDVFNEWMNEEDYEVDENRKSVSFRQRISMKNEEVGGSLLNGQAALYGKRRGQKEEDEQEDLTKDMEDPTPVPNIEEVVLPKNVNPKKDSENTPVKGGTVICLLQHTHHCIFSMIQEDEDPNKGDQSRSIDPGEDNVTEQTNHIIIPSYASWFDYNCIHVIERRALPEFFNGKNKSKTPEIYLAYRNFMIDTYRLNPQEYLTSTACRRNLTGDVCAVMRVHAFLEQWGLINYQVDPESRPMAMGPPPTPHFNVLADTPSGLMPLHIRTPQVTAQQMLSFPEKNKEKPTDLQNFGLRTDIYSKKTLAKSKGASAGREWTEQETLLLLEALEMYKDDWNKVSEHVGSRTQDECILHFLRLPIEDPYLENSDASLGPLAYQPVPFSQSGNPVMSTVAFLASVVDPRVASAAAKAALEEFSRVREEVPLELVEAHVKKVQEAARASGKVDPTYGLESSCIAGTGPDEPEKIGRLSIKNAEISPHENARKGLVGKSLSEEKEAEENKENVDASKDKETEAGKKKVEHEISEGNVATAAAAALASAATKAKHLAAVEERKIKSLVALLVETQMKKLEIKLRHFEELETIMDREKEALEQQRQQLLTERQNFHMEQLKYAELRARQQMEQQHSQNPQQPHQHSSGPGMNPLGAPAHPGLLPHQQPPPYPMMHHQMPPPHPPQPGKKEKIPLSAPSIAFEYKKILVPILLDFFMPNDLNRDTPSKTIISSDFPVH</sequence>
<reference evidence="13" key="3">
    <citation type="submission" date="2025-09" db="UniProtKB">
        <authorList>
            <consortium name="Ensembl"/>
        </authorList>
    </citation>
    <scope>IDENTIFICATION</scope>
</reference>
<dbReference type="Pfam" id="PF04433">
    <property type="entry name" value="SWIRM"/>
    <property type="match status" value="1"/>
</dbReference>
<dbReference type="Gene3D" id="1.10.10.60">
    <property type="entry name" value="Homeodomain-like"/>
    <property type="match status" value="1"/>
</dbReference>
<dbReference type="InterPro" id="IPR001005">
    <property type="entry name" value="SANT/Myb"/>
</dbReference>
<keyword evidence="2" id="KW-0156">Chromatin regulator</keyword>
<keyword evidence="4" id="KW-0804">Transcription</keyword>
<dbReference type="InterPro" id="IPR032448">
    <property type="entry name" value="SWIRM-assoc"/>
</dbReference>
<dbReference type="InterPro" id="IPR032450">
    <property type="entry name" value="SMARCC_N"/>
</dbReference>
<dbReference type="InterPro" id="IPR036388">
    <property type="entry name" value="WH-like_DNA-bd_sf"/>
</dbReference>
<keyword evidence="3" id="KW-0805">Transcription regulation</keyword>
<dbReference type="PANTHER" id="PTHR15381:SF1">
    <property type="entry name" value="CHONDROITIN SULFATE PROTEOGLYCAN 5"/>
    <property type="match status" value="1"/>
</dbReference>
<dbReference type="InterPro" id="IPR032451">
    <property type="entry name" value="SMARCC_C"/>
</dbReference>
<dbReference type="Gene3D" id="1.10.10.10">
    <property type="entry name" value="Winged helix-like DNA-binding domain superfamily/Winged helix DNA-binding domain"/>
    <property type="match status" value="1"/>
</dbReference>
<protein>
    <submittedName>
        <fullName evidence="13">Uncharacterized protein</fullName>
    </submittedName>
</protein>
<dbReference type="Pfam" id="PF00249">
    <property type="entry name" value="Myb_DNA-binding"/>
    <property type="match status" value="1"/>
</dbReference>
<dbReference type="InterPro" id="IPR036420">
    <property type="entry name" value="BRCT_dom_sf"/>
</dbReference>
<evidence type="ECO:0000256" key="8">
    <source>
        <dbReference type="SAM" id="MobiDB-lite"/>
    </source>
</evidence>
<dbReference type="AlphaFoldDB" id="A0A8V5FKC9"/>
<dbReference type="PROSITE" id="PS51293">
    <property type="entry name" value="SANT"/>
    <property type="match status" value="1"/>
</dbReference>
<dbReference type="PROSITE" id="PS50934">
    <property type="entry name" value="SWIRM"/>
    <property type="match status" value="1"/>
</dbReference>
<dbReference type="SUPFAM" id="SSF52113">
    <property type="entry name" value="BRCT domain"/>
    <property type="match status" value="1"/>
</dbReference>
<dbReference type="InterPro" id="IPR049898">
    <property type="entry name" value="MARR_BRCT_CHROMO"/>
</dbReference>
<evidence type="ECO:0000256" key="7">
    <source>
        <dbReference type="SAM" id="Coils"/>
    </source>
</evidence>
<feature type="compositionally biased region" description="Low complexity" evidence="8">
    <location>
        <begin position="851"/>
        <end position="886"/>
    </location>
</feature>
<dbReference type="SUPFAM" id="SSF46689">
    <property type="entry name" value="Homeodomain-like"/>
    <property type="match status" value="2"/>
</dbReference>
<dbReference type="FunFam" id="1.10.10.60:FF:000014">
    <property type="entry name" value="SWI/SNF complex subunit SMARCC2 isoform C"/>
    <property type="match status" value="1"/>
</dbReference>
<dbReference type="InterPro" id="IPR009057">
    <property type="entry name" value="Homeodomain-like_sf"/>
</dbReference>
<evidence type="ECO:0000313" key="14">
    <source>
        <dbReference type="Proteomes" id="UP000694405"/>
    </source>
</evidence>
<evidence type="ECO:0000256" key="3">
    <source>
        <dbReference type="ARBA" id="ARBA00023015"/>
    </source>
</evidence>
<dbReference type="PROSITE" id="PS50090">
    <property type="entry name" value="MYB_LIKE"/>
    <property type="match status" value="1"/>
</dbReference>
<dbReference type="FunFam" id="1.10.10.10:FF:000020">
    <property type="entry name" value="SWI/SNF complex subunit SMARCC2 isoform c"/>
    <property type="match status" value="1"/>
</dbReference>
<evidence type="ECO:0000259" key="11">
    <source>
        <dbReference type="PROSITE" id="PS51293"/>
    </source>
</evidence>
<evidence type="ECO:0000259" key="10">
    <source>
        <dbReference type="PROSITE" id="PS50934"/>
    </source>
</evidence>
<evidence type="ECO:0000256" key="6">
    <source>
        <dbReference type="ARBA" id="ARBA00049655"/>
    </source>
</evidence>
<dbReference type="SMART" id="SM00717">
    <property type="entry name" value="SANT"/>
    <property type="match status" value="1"/>
</dbReference>
<dbReference type="GO" id="GO:0045202">
    <property type="term" value="C:synapse"/>
    <property type="evidence" value="ECO:0007669"/>
    <property type="project" value="TreeGrafter"/>
</dbReference>
<name>A0A8V5FKC9_MELUD</name>
<feature type="domain" description="SANT" evidence="11">
    <location>
        <begin position="543"/>
        <end position="594"/>
    </location>
</feature>
<dbReference type="Pfam" id="PF16498">
    <property type="entry name" value="SWIRM-assoc_3"/>
    <property type="match status" value="1"/>
</dbReference>
<dbReference type="Pfam" id="PF16495">
    <property type="entry name" value="SWIRM-assoc_1"/>
    <property type="match status" value="1"/>
</dbReference>
<comment type="subcellular location">
    <subcellularLocation>
        <location evidence="1">Nucleus</location>
    </subcellularLocation>
</comment>
<dbReference type="GO" id="GO:0048858">
    <property type="term" value="P:cell projection morphogenesis"/>
    <property type="evidence" value="ECO:0007669"/>
    <property type="project" value="TreeGrafter"/>
</dbReference>
<feature type="domain" description="Chromo" evidence="12">
    <location>
        <begin position="4"/>
        <end position="261"/>
    </location>
</feature>
<proteinExistence type="inferred from homology"/>
<dbReference type="PANTHER" id="PTHR15381">
    <property type="entry name" value="CHONDROITIN SULFATE PROTEOGLYCAN 5 -RELATED"/>
    <property type="match status" value="1"/>
</dbReference>
<keyword evidence="5" id="KW-0539">Nucleus</keyword>
<comment type="similarity">
    <text evidence="6">Belongs to the SMARCC family.</text>
</comment>
<evidence type="ECO:0000256" key="1">
    <source>
        <dbReference type="ARBA" id="ARBA00004123"/>
    </source>
</evidence>
<feature type="domain" description="SWIRM" evidence="10">
    <location>
        <begin position="375"/>
        <end position="472"/>
    </location>
</feature>
<dbReference type="Proteomes" id="UP000694405">
    <property type="component" value="Chromosome 1"/>
</dbReference>
<dbReference type="GO" id="GO:0016514">
    <property type="term" value="C:SWI/SNF complex"/>
    <property type="evidence" value="ECO:0007669"/>
    <property type="project" value="UniProtKB-ARBA"/>
</dbReference>
<organism evidence="13 14">
    <name type="scientific">Melopsittacus undulatus</name>
    <name type="common">Budgerigar</name>
    <name type="synonym">Psittacus undulatus</name>
    <dbReference type="NCBI Taxonomy" id="13146"/>
    <lineage>
        <taxon>Eukaryota</taxon>
        <taxon>Metazoa</taxon>
        <taxon>Chordata</taxon>
        <taxon>Craniata</taxon>
        <taxon>Vertebrata</taxon>
        <taxon>Euteleostomi</taxon>
        <taxon>Archelosauria</taxon>
        <taxon>Archosauria</taxon>
        <taxon>Dinosauria</taxon>
        <taxon>Saurischia</taxon>
        <taxon>Theropoda</taxon>
        <taxon>Coelurosauria</taxon>
        <taxon>Aves</taxon>
        <taxon>Neognathae</taxon>
        <taxon>Neoaves</taxon>
        <taxon>Telluraves</taxon>
        <taxon>Australaves</taxon>
        <taxon>Psittaciformes</taxon>
        <taxon>Psittaculidae</taxon>
        <taxon>Melopsittacus</taxon>
    </lineage>
</organism>
<evidence type="ECO:0000256" key="5">
    <source>
        <dbReference type="ARBA" id="ARBA00023242"/>
    </source>
</evidence>
<feature type="domain" description="Myb-like" evidence="9">
    <location>
        <begin position="548"/>
        <end position="590"/>
    </location>
</feature>
<feature type="compositionally biased region" description="Basic and acidic residues" evidence="8">
    <location>
        <begin position="723"/>
        <end position="753"/>
    </location>
</feature>
<keyword evidence="14" id="KW-1185">Reference proteome</keyword>
<evidence type="ECO:0000259" key="12">
    <source>
        <dbReference type="PROSITE" id="PS52032"/>
    </source>
</evidence>
<reference evidence="13" key="1">
    <citation type="submission" date="2020-03" db="EMBL/GenBank/DDBJ databases">
        <title>Melopsittacus undulatus (budgerigar) genome, bMelUnd1, maternal haplotype with Z.</title>
        <authorList>
            <person name="Gedman G."/>
            <person name="Mountcastle J."/>
            <person name="Haase B."/>
            <person name="Formenti G."/>
            <person name="Wright T."/>
            <person name="Apodaca J."/>
            <person name="Pelan S."/>
            <person name="Chow W."/>
            <person name="Rhie A."/>
            <person name="Howe K."/>
            <person name="Fedrigo O."/>
            <person name="Jarvis E.D."/>
        </authorList>
    </citation>
    <scope>NUCLEOTIDE SEQUENCE [LARGE SCALE GENOMIC DNA]</scope>
</reference>
<reference evidence="13" key="2">
    <citation type="submission" date="2025-08" db="UniProtKB">
        <authorList>
            <consortium name="Ensembl"/>
        </authorList>
    </citation>
    <scope>IDENTIFICATION</scope>
</reference>
<dbReference type="Pfam" id="PF16496">
    <property type="entry name" value="SWIRM-assoc_2"/>
    <property type="match status" value="2"/>
</dbReference>
<evidence type="ECO:0000256" key="4">
    <source>
        <dbReference type="ARBA" id="ARBA00023163"/>
    </source>
</evidence>
<dbReference type="Ensembl" id="ENSMUNT00000032950.1">
    <property type="protein sequence ID" value="ENSMUNP00000025014.1"/>
    <property type="gene ID" value="ENSMUNG00000003554.2"/>
</dbReference>
<feature type="region of interest" description="Disordered" evidence="8">
    <location>
        <begin position="714"/>
        <end position="753"/>
    </location>
</feature>
<gene>
    <name evidence="13" type="primary">SMARCC1</name>
</gene>
<feature type="region of interest" description="Disordered" evidence="8">
    <location>
        <begin position="348"/>
        <end position="368"/>
    </location>
</feature>
<dbReference type="PROSITE" id="PS52032">
    <property type="entry name" value="MARR_BRCT_CHROMO"/>
    <property type="match status" value="1"/>
</dbReference>
<feature type="region of interest" description="Disordered" evidence="8">
    <location>
        <begin position="850"/>
        <end position="913"/>
    </location>
</feature>
<accession>A0A8V5FKC9</accession>
<feature type="compositionally biased region" description="Pro residues" evidence="8">
    <location>
        <begin position="887"/>
        <end position="907"/>
    </location>
</feature>